<dbReference type="AlphaFoldDB" id="A0A1F5DPK8"/>
<gene>
    <name evidence="1" type="ORF">A3E73_01055</name>
</gene>
<dbReference type="EMBL" id="MEZN01000001">
    <property type="protein sequence ID" value="OGD57109.1"/>
    <property type="molecule type" value="Genomic_DNA"/>
</dbReference>
<organism evidence="1 2">
    <name type="scientific">Candidatus Beckwithbacteria bacterium RIFCSPHIGHO2_12_FULL_47_17</name>
    <dbReference type="NCBI Taxonomy" id="1797460"/>
    <lineage>
        <taxon>Bacteria</taxon>
        <taxon>Candidatus Beckwithiibacteriota</taxon>
    </lineage>
</organism>
<proteinExistence type="predicted"/>
<comment type="caution">
    <text evidence="1">The sequence shown here is derived from an EMBL/GenBank/DDBJ whole genome shotgun (WGS) entry which is preliminary data.</text>
</comment>
<reference evidence="1 2" key="1">
    <citation type="journal article" date="2016" name="Nat. Commun.">
        <title>Thousands of microbial genomes shed light on interconnected biogeochemical processes in an aquifer system.</title>
        <authorList>
            <person name="Anantharaman K."/>
            <person name="Brown C.T."/>
            <person name="Hug L.A."/>
            <person name="Sharon I."/>
            <person name="Castelle C.J."/>
            <person name="Probst A.J."/>
            <person name="Thomas B.C."/>
            <person name="Singh A."/>
            <person name="Wilkins M.J."/>
            <person name="Karaoz U."/>
            <person name="Brodie E.L."/>
            <person name="Williams K.H."/>
            <person name="Hubbard S.S."/>
            <person name="Banfield J.F."/>
        </authorList>
    </citation>
    <scope>NUCLEOTIDE SEQUENCE [LARGE SCALE GENOMIC DNA]</scope>
</reference>
<accession>A0A1F5DPK8</accession>
<name>A0A1F5DPK8_9BACT</name>
<evidence type="ECO:0000313" key="2">
    <source>
        <dbReference type="Proteomes" id="UP000176791"/>
    </source>
</evidence>
<dbReference type="Proteomes" id="UP000176791">
    <property type="component" value="Unassembled WGS sequence"/>
</dbReference>
<sequence>MLQSITFDKSAARFILEAFEKTVDKEGYLIEKETGDHVLSKNGEHIHISEFGGIAKGSEIYLKSDIVSMIDFVEKQA</sequence>
<evidence type="ECO:0000313" key="1">
    <source>
        <dbReference type="EMBL" id="OGD57109.1"/>
    </source>
</evidence>
<protein>
    <submittedName>
        <fullName evidence="1">Uncharacterized protein</fullName>
    </submittedName>
</protein>